<accession>A0A3S3NLZ1</accession>
<proteinExistence type="predicted"/>
<name>A0A3S3NLZ1_9MAGN</name>
<dbReference type="Proteomes" id="UP000283530">
    <property type="component" value="Unassembled WGS sequence"/>
</dbReference>
<feature type="compositionally biased region" description="Basic and acidic residues" evidence="1">
    <location>
        <begin position="61"/>
        <end position="93"/>
    </location>
</feature>
<evidence type="ECO:0000256" key="1">
    <source>
        <dbReference type="SAM" id="MobiDB-lite"/>
    </source>
</evidence>
<protein>
    <submittedName>
        <fullName evidence="2">Uncharacterized protein</fullName>
    </submittedName>
</protein>
<dbReference type="AlphaFoldDB" id="A0A3S3NLZ1"/>
<evidence type="ECO:0000313" key="2">
    <source>
        <dbReference type="EMBL" id="RWR90300.1"/>
    </source>
</evidence>
<feature type="compositionally biased region" description="Basic and acidic residues" evidence="1">
    <location>
        <begin position="16"/>
        <end position="36"/>
    </location>
</feature>
<dbReference type="EMBL" id="QPKB01000008">
    <property type="protein sequence ID" value="RWR90300.1"/>
    <property type="molecule type" value="Genomic_DNA"/>
</dbReference>
<keyword evidence="3" id="KW-1185">Reference proteome</keyword>
<feature type="region of interest" description="Disordered" evidence="1">
    <location>
        <begin position="1"/>
        <end position="93"/>
    </location>
</feature>
<gene>
    <name evidence="2" type="ORF">CKAN_01939000</name>
</gene>
<comment type="caution">
    <text evidence="2">The sequence shown here is derived from an EMBL/GenBank/DDBJ whole genome shotgun (WGS) entry which is preliminary data.</text>
</comment>
<reference evidence="2 3" key="1">
    <citation type="journal article" date="2019" name="Nat. Plants">
        <title>Stout camphor tree genome fills gaps in understanding of flowering plant genome evolution.</title>
        <authorList>
            <person name="Chaw S.M."/>
            <person name="Liu Y.C."/>
            <person name="Wu Y.W."/>
            <person name="Wang H.Y."/>
            <person name="Lin C.I."/>
            <person name="Wu C.S."/>
            <person name="Ke H.M."/>
            <person name="Chang L.Y."/>
            <person name="Hsu C.Y."/>
            <person name="Yang H.T."/>
            <person name="Sudianto E."/>
            <person name="Hsu M.H."/>
            <person name="Wu K.P."/>
            <person name="Wang L.N."/>
            <person name="Leebens-Mack J.H."/>
            <person name="Tsai I.J."/>
        </authorList>
    </citation>
    <scope>NUCLEOTIDE SEQUENCE [LARGE SCALE GENOMIC DNA]</scope>
    <source>
        <strain evidence="3">cv. Chaw 1501</strain>
        <tissue evidence="2">Young leaves</tissue>
    </source>
</reference>
<organism evidence="2 3">
    <name type="scientific">Cinnamomum micranthum f. kanehirae</name>
    <dbReference type="NCBI Taxonomy" id="337451"/>
    <lineage>
        <taxon>Eukaryota</taxon>
        <taxon>Viridiplantae</taxon>
        <taxon>Streptophyta</taxon>
        <taxon>Embryophyta</taxon>
        <taxon>Tracheophyta</taxon>
        <taxon>Spermatophyta</taxon>
        <taxon>Magnoliopsida</taxon>
        <taxon>Magnoliidae</taxon>
        <taxon>Laurales</taxon>
        <taxon>Lauraceae</taxon>
        <taxon>Cinnamomum</taxon>
    </lineage>
</organism>
<evidence type="ECO:0000313" key="3">
    <source>
        <dbReference type="Proteomes" id="UP000283530"/>
    </source>
</evidence>
<sequence length="93" mass="10262">MAEEEIAVAAAAEEVATDKKRKVDDLERDEAPEKDVSSPPPGETPAELEEPKADSNGVEESIAKEEVASELLDEREAKRPRREEEIDDSARCK</sequence>